<evidence type="ECO:0000256" key="7">
    <source>
        <dbReference type="RuleBase" id="RU000382"/>
    </source>
</evidence>
<evidence type="ECO:0000313" key="8">
    <source>
        <dbReference type="EMBL" id="RAK42934.1"/>
    </source>
</evidence>
<dbReference type="SUPFAM" id="SSF53383">
    <property type="entry name" value="PLP-dependent transferases"/>
    <property type="match status" value="1"/>
</dbReference>
<accession>A0A327ZNQ6</accession>
<evidence type="ECO:0000256" key="5">
    <source>
        <dbReference type="ARBA" id="ARBA00023239"/>
    </source>
</evidence>
<dbReference type="InterPro" id="IPR002129">
    <property type="entry name" value="PyrdxlP-dep_de-COase"/>
</dbReference>
<comment type="caution">
    <text evidence="8">The sequence shown here is derived from an EMBL/GenBank/DDBJ whole genome shotgun (WGS) entry which is preliminary data.</text>
</comment>
<sequence>MTLFDSAGRFVLSEPGRSAAHFNLAFPGATDLSFPQLAEVMTTRLLNNVGDPWQGGHGPNHTKQAEIDVVRCLGALFGGGNDVWGYVTSGASEGTLHAVDEAATAHPDLVVYASTAAHYSVAKAARIVRAPLARVGVDHDGRMMLDDLRSTLQEHRDKAAMIVATVGTTEREAVDDVPGIASLCDDLGIVRRRIHVDAALAGLPLALLPLRERPAFDFGAGATSVVVSGHKFLSTLMPCAVLIYPRRPALQDQRPVSYIGAADTTIAGSRSGHTPLLLRAALFDHGWGVHRERARQARELAAYTAEALHRIGWPADRLPLAFTVTLRQPGPLPRPWVFGGDAQVGRIICMPGTEQAWIDEVVADLKTAAP</sequence>
<evidence type="ECO:0000256" key="1">
    <source>
        <dbReference type="ARBA" id="ARBA00001933"/>
    </source>
</evidence>
<dbReference type="EMBL" id="QLMJ01000001">
    <property type="protein sequence ID" value="RAK42934.1"/>
    <property type="molecule type" value="Genomic_DNA"/>
</dbReference>
<evidence type="ECO:0000256" key="4">
    <source>
        <dbReference type="ARBA" id="ARBA00022898"/>
    </source>
</evidence>
<keyword evidence="9" id="KW-1185">Reference proteome</keyword>
<evidence type="ECO:0000256" key="2">
    <source>
        <dbReference type="ARBA" id="ARBA00009533"/>
    </source>
</evidence>
<protein>
    <submittedName>
        <fullName evidence="8">Histidine decarboxylase</fullName>
    </submittedName>
</protein>
<dbReference type="GO" id="GO:0004058">
    <property type="term" value="F:aromatic-L-amino-acid decarboxylase activity"/>
    <property type="evidence" value="ECO:0007669"/>
    <property type="project" value="UniProtKB-ARBA"/>
</dbReference>
<organism evidence="8 9">
    <name type="scientific">Actinoplanes lutulentus</name>
    <dbReference type="NCBI Taxonomy" id="1287878"/>
    <lineage>
        <taxon>Bacteria</taxon>
        <taxon>Bacillati</taxon>
        <taxon>Actinomycetota</taxon>
        <taxon>Actinomycetes</taxon>
        <taxon>Micromonosporales</taxon>
        <taxon>Micromonosporaceae</taxon>
        <taxon>Actinoplanes</taxon>
    </lineage>
</organism>
<dbReference type="RefSeq" id="WP_111646766.1">
    <property type="nucleotide sequence ID" value="NZ_JACHWI010000001.1"/>
</dbReference>
<evidence type="ECO:0000256" key="3">
    <source>
        <dbReference type="ARBA" id="ARBA00022793"/>
    </source>
</evidence>
<comment type="similarity">
    <text evidence="2 7">Belongs to the group II decarboxylase family.</text>
</comment>
<dbReference type="Pfam" id="PF00282">
    <property type="entry name" value="Pyridoxal_deC"/>
    <property type="match status" value="1"/>
</dbReference>
<feature type="modified residue" description="N6-(pyridoxal phosphate)lysine" evidence="6">
    <location>
        <position position="231"/>
    </location>
</feature>
<dbReference type="Proteomes" id="UP000249341">
    <property type="component" value="Unassembled WGS sequence"/>
</dbReference>
<reference evidence="8 9" key="1">
    <citation type="submission" date="2018-06" db="EMBL/GenBank/DDBJ databases">
        <title>Genomic Encyclopedia of Type Strains, Phase III (KMG-III): the genomes of soil and plant-associated and newly described type strains.</title>
        <authorList>
            <person name="Whitman W."/>
        </authorList>
    </citation>
    <scope>NUCLEOTIDE SEQUENCE [LARGE SCALE GENOMIC DNA]</scope>
    <source>
        <strain evidence="8 9">CGMCC 4.7090</strain>
    </source>
</reference>
<dbReference type="PANTHER" id="PTHR46101:SF2">
    <property type="entry name" value="SERINE DECARBOXYLASE"/>
    <property type="match status" value="1"/>
</dbReference>
<dbReference type="InterPro" id="IPR015421">
    <property type="entry name" value="PyrdxlP-dep_Trfase_major"/>
</dbReference>
<comment type="cofactor">
    <cofactor evidence="1 6 7">
        <name>pyridoxal 5'-phosphate</name>
        <dbReference type="ChEBI" id="CHEBI:597326"/>
    </cofactor>
</comment>
<dbReference type="PANTHER" id="PTHR46101">
    <property type="match status" value="1"/>
</dbReference>
<proteinExistence type="inferred from homology"/>
<dbReference type="InterPro" id="IPR015424">
    <property type="entry name" value="PyrdxlP-dep_Trfase"/>
</dbReference>
<evidence type="ECO:0000256" key="6">
    <source>
        <dbReference type="PIRSR" id="PIRSR602129-50"/>
    </source>
</evidence>
<gene>
    <name evidence="8" type="ORF">B0I29_10164</name>
</gene>
<dbReference type="InterPro" id="IPR051151">
    <property type="entry name" value="Group_II_Decarboxylase"/>
</dbReference>
<dbReference type="GO" id="GO:0019752">
    <property type="term" value="P:carboxylic acid metabolic process"/>
    <property type="evidence" value="ECO:0007669"/>
    <property type="project" value="InterPro"/>
</dbReference>
<dbReference type="GO" id="GO:0030170">
    <property type="term" value="F:pyridoxal phosphate binding"/>
    <property type="evidence" value="ECO:0007669"/>
    <property type="project" value="InterPro"/>
</dbReference>
<keyword evidence="4 6" id="KW-0663">Pyridoxal phosphate</keyword>
<keyword evidence="5 7" id="KW-0456">Lyase</keyword>
<evidence type="ECO:0000313" key="9">
    <source>
        <dbReference type="Proteomes" id="UP000249341"/>
    </source>
</evidence>
<dbReference type="OrthoDB" id="3335676at2"/>
<keyword evidence="3" id="KW-0210">Decarboxylase</keyword>
<name>A0A327ZNQ6_9ACTN</name>
<dbReference type="Gene3D" id="3.40.640.10">
    <property type="entry name" value="Type I PLP-dependent aspartate aminotransferase-like (Major domain)"/>
    <property type="match status" value="1"/>
</dbReference>
<dbReference type="AlphaFoldDB" id="A0A327ZNQ6"/>